<evidence type="ECO:0000313" key="7">
    <source>
        <dbReference type="EMBL" id="MBC9130280.1"/>
    </source>
</evidence>
<dbReference type="InterPro" id="IPR025657">
    <property type="entry name" value="RadC_JAB"/>
</dbReference>
<feature type="domain" description="MPN" evidence="6">
    <location>
        <begin position="12"/>
        <end position="139"/>
    </location>
</feature>
<keyword evidence="4" id="KW-0862">Zinc</keyword>
<evidence type="ECO:0000256" key="2">
    <source>
        <dbReference type="ARBA" id="ARBA00022723"/>
    </source>
</evidence>
<keyword evidence="2" id="KW-0479">Metal-binding</keyword>
<reference evidence="7 8" key="1">
    <citation type="submission" date="2020-06" db="EMBL/GenBank/DDBJ databases">
        <title>Frischella cerana isolated from Apis cerana gut homogenate.</title>
        <authorList>
            <person name="Wolter L.A."/>
            <person name="Suenami S."/>
            <person name="Miyazaki R."/>
        </authorList>
    </citation>
    <scope>NUCLEOTIDE SEQUENCE [LARGE SCALE GENOMIC DNA]</scope>
    <source>
        <strain evidence="7 8">Ac13</strain>
    </source>
</reference>
<dbReference type="PANTHER" id="PTHR30471:SF3">
    <property type="entry name" value="UPF0758 PROTEIN YEES-RELATED"/>
    <property type="match status" value="1"/>
</dbReference>
<keyword evidence="5" id="KW-0482">Metalloprotease</keyword>
<evidence type="ECO:0000256" key="5">
    <source>
        <dbReference type="ARBA" id="ARBA00023049"/>
    </source>
</evidence>
<dbReference type="Pfam" id="PF04002">
    <property type="entry name" value="RadC"/>
    <property type="match status" value="1"/>
</dbReference>
<dbReference type="PROSITE" id="PS50249">
    <property type="entry name" value="MPN"/>
    <property type="match status" value="1"/>
</dbReference>
<comment type="caution">
    <text evidence="7">The sequence shown here is derived from an EMBL/GenBank/DDBJ whole genome shotgun (WGS) entry which is preliminary data.</text>
</comment>
<dbReference type="EMBL" id="JABURY010000006">
    <property type="protein sequence ID" value="MBC9130280.1"/>
    <property type="molecule type" value="Genomic_DNA"/>
</dbReference>
<dbReference type="InterPro" id="IPR037518">
    <property type="entry name" value="MPN"/>
</dbReference>
<evidence type="ECO:0000256" key="4">
    <source>
        <dbReference type="ARBA" id="ARBA00022833"/>
    </source>
</evidence>
<keyword evidence="1" id="KW-0645">Protease</keyword>
<dbReference type="Proteomes" id="UP000651208">
    <property type="component" value="Unassembled WGS sequence"/>
</dbReference>
<accession>A0ABR7QVW4</accession>
<protein>
    <submittedName>
        <fullName evidence="7">JAB domain-containing protein</fullName>
    </submittedName>
</protein>
<gene>
    <name evidence="7" type="ORF">FcAc13_03040</name>
</gene>
<dbReference type="RefSeq" id="WP_187754714.1">
    <property type="nucleotide sequence ID" value="NZ_JABURY010000006.1"/>
</dbReference>
<keyword evidence="3" id="KW-0378">Hydrolase</keyword>
<name>A0ABR7QVW4_9GAMM</name>
<evidence type="ECO:0000256" key="1">
    <source>
        <dbReference type="ARBA" id="ARBA00022670"/>
    </source>
</evidence>
<evidence type="ECO:0000313" key="8">
    <source>
        <dbReference type="Proteomes" id="UP000651208"/>
    </source>
</evidence>
<dbReference type="InterPro" id="IPR001405">
    <property type="entry name" value="UPF0758"/>
</dbReference>
<dbReference type="CDD" id="cd08071">
    <property type="entry name" value="MPN_DUF2466"/>
    <property type="match status" value="1"/>
</dbReference>
<keyword evidence="8" id="KW-1185">Reference proteome</keyword>
<proteinExistence type="predicted"/>
<dbReference type="InterPro" id="IPR020891">
    <property type="entry name" value="UPF0758_CS"/>
</dbReference>
<organism evidence="7 8">
    <name type="scientific">Frischella japonica</name>
    <dbReference type="NCBI Taxonomy" id="2741544"/>
    <lineage>
        <taxon>Bacteria</taxon>
        <taxon>Pseudomonadati</taxon>
        <taxon>Pseudomonadota</taxon>
        <taxon>Gammaproteobacteria</taxon>
        <taxon>Orbales</taxon>
        <taxon>Orbaceae</taxon>
        <taxon>Frischella</taxon>
    </lineage>
</organism>
<dbReference type="PROSITE" id="PS01302">
    <property type="entry name" value="UPF0758"/>
    <property type="match status" value="1"/>
</dbReference>
<dbReference type="Gene3D" id="3.40.140.10">
    <property type="entry name" value="Cytidine Deaminase, domain 2"/>
    <property type="match status" value="1"/>
</dbReference>
<dbReference type="PANTHER" id="PTHR30471">
    <property type="entry name" value="DNA REPAIR PROTEIN RADC"/>
    <property type="match status" value="1"/>
</dbReference>
<evidence type="ECO:0000256" key="3">
    <source>
        <dbReference type="ARBA" id="ARBA00022801"/>
    </source>
</evidence>
<evidence type="ECO:0000259" key="6">
    <source>
        <dbReference type="PROSITE" id="PS50249"/>
    </source>
</evidence>
<sequence length="228" mass="26179">MEIKFGKNDKKFIEGTEDVFNIMQKVLLRDDKIDRDKEHFWILGLNEAGFILYIELIALGSVREVPVEPMNVFRVAIMKNATRLIAVHNHPSGRLTPSNEDRDITDRLIQVGKILNIALVDHLIITPENYLSFRQIQLMTELEKSLKYVPNYQIAKQIRKQEQAIAKQKLAVEKDKTKAAKEAEKRAKTQTTLLAIELINKAVDQETIAKILNITVKQLEKILKVTPI</sequence>